<feature type="domain" description="Rhamnogalacturonase A/B/Epimerase-like pectate lyase" evidence="2">
    <location>
        <begin position="43"/>
        <end position="104"/>
    </location>
</feature>
<gene>
    <name evidence="4" type="ORF">GCM10010251_13980</name>
</gene>
<dbReference type="PROSITE" id="PS51318">
    <property type="entry name" value="TAT"/>
    <property type="match status" value="1"/>
</dbReference>
<dbReference type="InterPro" id="IPR006311">
    <property type="entry name" value="TAT_signal"/>
</dbReference>
<keyword evidence="5" id="KW-1185">Reference proteome</keyword>
<dbReference type="InterPro" id="IPR011050">
    <property type="entry name" value="Pectin_lyase_fold/virulence"/>
</dbReference>
<evidence type="ECO:0000256" key="1">
    <source>
        <dbReference type="SAM" id="SignalP"/>
    </source>
</evidence>
<evidence type="ECO:0008006" key="6">
    <source>
        <dbReference type="Google" id="ProtNLM"/>
    </source>
</evidence>
<feature type="domain" description="K1 capsule-specific polysaccharide lyase C-terminal" evidence="3">
    <location>
        <begin position="604"/>
        <end position="674"/>
    </location>
</feature>
<dbReference type="EMBL" id="BMSX01000003">
    <property type="protein sequence ID" value="GGQ99931.1"/>
    <property type="molecule type" value="Genomic_DNA"/>
</dbReference>
<feature type="chain" id="PRO_5038101580" description="Pectate lyase superfamily protein domain-containing protein" evidence="1">
    <location>
        <begin position="32"/>
        <end position="677"/>
    </location>
</feature>
<evidence type="ECO:0000313" key="5">
    <source>
        <dbReference type="Proteomes" id="UP000658320"/>
    </source>
</evidence>
<evidence type="ECO:0000259" key="2">
    <source>
        <dbReference type="Pfam" id="PF12708"/>
    </source>
</evidence>
<keyword evidence="1" id="KW-0732">Signal</keyword>
<accession>A0A918F4D7</accession>
<feature type="signal peptide" evidence="1">
    <location>
        <begin position="1"/>
        <end position="31"/>
    </location>
</feature>
<dbReference type="RefSeq" id="WP_268256004.1">
    <property type="nucleotide sequence ID" value="NZ_BMSX01000003.1"/>
</dbReference>
<proteinExistence type="predicted"/>
<dbReference type="Pfam" id="PF24146">
    <property type="entry name" value="K1-lyase_C"/>
    <property type="match status" value="1"/>
</dbReference>
<dbReference type="InterPro" id="IPR056204">
    <property type="entry name" value="K1-lyase_C"/>
</dbReference>
<dbReference type="Gene3D" id="2.160.20.10">
    <property type="entry name" value="Single-stranded right-handed beta-helix, Pectin lyase-like"/>
    <property type="match status" value="1"/>
</dbReference>
<evidence type="ECO:0000313" key="4">
    <source>
        <dbReference type="EMBL" id="GGQ99931.1"/>
    </source>
</evidence>
<reference evidence="4" key="1">
    <citation type="journal article" date="2014" name="Int. J. Syst. Evol. Microbiol.">
        <title>Complete genome sequence of Corynebacterium casei LMG S-19264T (=DSM 44701T), isolated from a smear-ripened cheese.</title>
        <authorList>
            <consortium name="US DOE Joint Genome Institute (JGI-PGF)"/>
            <person name="Walter F."/>
            <person name="Albersmeier A."/>
            <person name="Kalinowski J."/>
            <person name="Ruckert C."/>
        </authorList>
    </citation>
    <scope>NUCLEOTIDE SEQUENCE</scope>
    <source>
        <strain evidence="4">JCM 4346</strain>
    </source>
</reference>
<reference evidence="4" key="2">
    <citation type="submission" date="2020-09" db="EMBL/GenBank/DDBJ databases">
        <authorList>
            <person name="Sun Q."/>
            <person name="Ohkuma M."/>
        </authorList>
    </citation>
    <scope>NUCLEOTIDE SEQUENCE</scope>
    <source>
        <strain evidence="4">JCM 4346</strain>
    </source>
</reference>
<name>A0A918F4D7_9ACTN</name>
<dbReference type="Proteomes" id="UP000658320">
    <property type="component" value="Unassembled WGS sequence"/>
</dbReference>
<dbReference type="InterPro" id="IPR012334">
    <property type="entry name" value="Pectin_lyas_fold"/>
</dbReference>
<organism evidence="4 5">
    <name type="scientific">Streptomyces aurantiogriseus</name>
    <dbReference type="NCBI Taxonomy" id="66870"/>
    <lineage>
        <taxon>Bacteria</taxon>
        <taxon>Bacillati</taxon>
        <taxon>Actinomycetota</taxon>
        <taxon>Actinomycetes</taxon>
        <taxon>Kitasatosporales</taxon>
        <taxon>Streptomycetaceae</taxon>
        <taxon>Streptomyces</taxon>
    </lineage>
</organism>
<evidence type="ECO:0000259" key="3">
    <source>
        <dbReference type="Pfam" id="PF24146"/>
    </source>
</evidence>
<dbReference type="Pfam" id="PF12708">
    <property type="entry name" value="Pect-lyase_RHGA_epim"/>
    <property type="match status" value="1"/>
</dbReference>
<dbReference type="InterPro" id="IPR024535">
    <property type="entry name" value="RHGA/B-epi-like_pectate_lyase"/>
</dbReference>
<dbReference type="SUPFAM" id="SSF51126">
    <property type="entry name" value="Pectin lyase-like"/>
    <property type="match status" value="1"/>
</dbReference>
<dbReference type="AlphaFoldDB" id="A0A918F4D7"/>
<protein>
    <recommendedName>
        <fullName evidence="6">Pectate lyase superfamily protein domain-containing protein</fullName>
    </recommendedName>
</protein>
<sequence>MSSTPRSSRRHLLASAAGLCGAALATTIATADEAAAADTGAGWLNVRDPAYGALGDDKADDAPAIQKAIDAAGQGGTVYLPPGRYRLESPLRLSLGVTLRGDWNPHFPDRTFLVDSYLRPAYGGLFDGDALIIVDQAPVQDAYYRSAYRGGPRLYGLALRGCYDDHNLKAQNKAGTGIDGVRLNPGVKDVGMDKVTIWRFTGHGVNAQNAAALQFNQVHCVGTNGHGFTFGDAAGTGGGLVDADLFQCYSQGNQLHGYDILNPNAVTMVDCRAEWNVQHGYHITGINYSMVMVGCNTDRSGQDGFHLSTAAGGRFLQLVGCLAKRDGRLATATSAGFRITGEAAEGVVLTGCSTSTGRDDDNGGDFSPAYGITTSALNSASSVSVVGGEYVGTTAPFNDVGAVVVRHSGVTAGTHTTTGITWDKSDVHMVSGAAGTTRDVQFWSRGKNRRWALRATSATESGTGDGSDFALVRHGDDGTALDTPITVNRSSGRVTLGQEGTTPGVVVNAAASPGLHLVQTRAAGQGYAVTGKDTASRAFQSQVTGDTINRFAIEINGTQSFGPGGSTGRDTTWGRLGAAQIGSTDSDIVAGLAGKGLRVKEGTNAKMGTLTLNGTTAVTVPTTAVTTTSRIFLTIQSPGGTPAGIAYVSARTPGTSFSVKGAAGDTSTVAWLIVDPA</sequence>
<comment type="caution">
    <text evidence="4">The sequence shown here is derived from an EMBL/GenBank/DDBJ whole genome shotgun (WGS) entry which is preliminary data.</text>
</comment>